<organism evidence="11 12">
    <name type="scientific">Fusarium falciforme</name>
    <dbReference type="NCBI Taxonomy" id="195108"/>
    <lineage>
        <taxon>Eukaryota</taxon>
        <taxon>Fungi</taxon>
        <taxon>Dikarya</taxon>
        <taxon>Ascomycota</taxon>
        <taxon>Pezizomycotina</taxon>
        <taxon>Sordariomycetes</taxon>
        <taxon>Hypocreomycetidae</taxon>
        <taxon>Hypocreales</taxon>
        <taxon>Nectriaceae</taxon>
        <taxon>Fusarium</taxon>
        <taxon>Fusarium solani species complex</taxon>
    </lineage>
</organism>
<comment type="similarity">
    <text evidence="2 7">Belongs to the major facilitator superfamily. Sugar transporter (TC 2.A.1.1) family.</text>
</comment>
<evidence type="ECO:0000256" key="5">
    <source>
        <dbReference type="ARBA" id="ARBA00022989"/>
    </source>
</evidence>
<comment type="caution">
    <text evidence="11">The sequence shown here is derived from an EMBL/GenBank/DDBJ whole genome shotgun (WGS) entry which is preliminary data.</text>
</comment>
<dbReference type="SUPFAM" id="SSF103473">
    <property type="entry name" value="MFS general substrate transporter"/>
    <property type="match status" value="1"/>
</dbReference>
<feature type="transmembrane region" description="Helical" evidence="9">
    <location>
        <begin position="381"/>
        <end position="400"/>
    </location>
</feature>
<feature type="transmembrane region" description="Helical" evidence="9">
    <location>
        <begin position="163"/>
        <end position="184"/>
    </location>
</feature>
<keyword evidence="5 9" id="KW-1133">Transmembrane helix</keyword>
<dbReference type="PROSITE" id="PS50850">
    <property type="entry name" value="MFS"/>
    <property type="match status" value="1"/>
</dbReference>
<dbReference type="InterPro" id="IPR020846">
    <property type="entry name" value="MFS_dom"/>
</dbReference>
<keyword evidence="3 7" id="KW-0813">Transport</keyword>
<reference evidence="11" key="1">
    <citation type="submission" date="2022-09" db="EMBL/GenBank/DDBJ databases">
        <title>Fusarium specimens isolated from Avocado Roots.</title>
        <authorList>
            <person name="Stajich J."/>
            <person name="Roper C."/>
            <person name="Heimlech-Rivalta G."/>
        </authorList>
    </citation>
    <scope>NUCLEOTIDE SEQUENCE</scope>
    <source>
        <strain evidence="11">A02</strain>
    </source>
</reference>
<keyword evidence="6 9" id="KW-0472">Membrane</keyword>
<evidence type="ECO:0000256" key="4">
    <source>
        <dbReference type="ARBA" id="ARBA00022692"/>
    </source>
</evidence>
<sequence length="544" mass="59368">MTSPVAKDKASSTHVEEPSLEMRGGKENVDTGEVESVHEAQPVKSMNIIKSVRTYKHASIICMLAAVGALSDGYQVQMSGSIIALPGFVRTFGVLQPSGKYVINPQYISLWVSLKNVAAMFGAGIGSYPADKLGRRWMILVVQIIMIGSCILEQLAVHWTHWLGARLLDGFSIGLAQCCINVYISEMAPTQCRGALMSLMQLFYTIGGFLSAVSLNVVSQQDPRNWRHAVLSQFAFCGVALIAWAFLPESARWHCIGGREAECKKILQMVNGKVKGYDVDVEYRKMLVEVEHANAAASLQGGGSYLDVFRGTNRRRLIISFLPWHWQVAIGVPIISTYSSYFYDMAGLANPFNGTVATNVVNIVMLIFAVPLIERLGRRTLLLWCGPISIVSLLIIGGILRATGPAVGPTLIAFACMWAVGYNLSAGPMGYIYVAETATTRLRAKTTGIAIIGIQAMATVYVYIPPIMLNSPAFGISNTVFFWAGTGTFVYILICFLVPETKGRTFAELDELFDRGVPACEFAKTKTAVQGDFERHASEARDLA</sequence>
<proteinExistence type="inferred from homology"/>
<dbReference type="InterPro" id="IPR050360">
    <property type="entry name" value="MFS_Sugar_Transporters"/>
</dbReference>
<dbReference type="PANTHER" id="PTHR48022:SF2">
    <property type="entry name" value="PLASTIDIC GLUCOSE TRANSPORTER 4"/>
    <property type="match status" value="1"/>
</dbReference>
<evidence type="ECO:0000256" key="3">
    <source>
        <dbReference type="ARBA" id="ARBA00022448"/>
    </source>
</evidence>
<evidence type="ECO:0000256" key="1">
    <source>
        <dbReference type="ARBA" id="ARBA00004141"/>
    </source>
</evidence>
<feature type="compositionally biased region" description="Basic and acidic residues" evidence="8">
    <location>
        <begin position="1"/>
        <end position="17"/>
    </location>
</feature>
<accession>A0A9W8QUE0</accession>
<feature type="domain" description="Major facilitator superfamily (MFS) profile" evidence="10">
    <location>
        <begin position="61"/>
        <end position="502"/>
    </location>
</feature>
<feature type="transmembrane region" description="Helical" evidence="9">
    <location>
        <begin position="137"/>
        <end position="157"/>
    </location>
</feature>
<dbReference type="EMBL" id="JAOQAV010000168">
    <property type="protein sequence ID" value="KAJ4176636.1"/>
    <property type="molecule type" value="Genomic_DNA"/>
</dbReference>
<evidence type="ECO:0000256" key="6">
    <source>
        <dbReference type="ARBA" id="ARBA00023136"/>
    </source>
</evidence>
<evidence type="ECO:0000313" key="11">
    <source>
        <dbReference type="EMBL" id="KAJ4176636.1"/>
    </source>
</evidence>
<name>A0A9W8QUE0_9HYPO</name>
<evidence type="ECO:0000256" key="8">
    <source>
        <dbReference type="SAM" id="MobiDB-lite"/>
    </source>
</evidence>
<dbReference type="InterPro" id="IPR005829">
    <property type="entry name" value="Sugar_transporter_CS"/>
</dbReference>
<dbReference type="Pfam" id="PF00083">
    <property type="entry name" value="Sugar_tr"/>
    <property type="match status" value="1"/>
</dbReference>
<protein>
    <recommendedName>
        <fullName evidence="10">Major facilitator superfamily (MFS) profile domain-containing protein</fullName>
    </recommendedName>
</protein>
<evidence type="ECO:0000256" key="2">
    <source>
        <dbReference type="ARBA" id="ARBA00010992"/>
    </source>
</evidence>
<feature type="transmembrane region" description="Helical" evidence="9">
    <location>
        <begin position="317"/>
        <end position="336"/>
    </location>
</feature>
<feature type="transmembrane region" description="Helical" evidence="9">
    <location>
        <begin position="446"/>
        <end position="464"/>
    </location>
</feature>
<keyword evidence="12" id="KW-1185">Reference proteome</keyword>
<dbReference type="InterPro" id="IPR036259">
    <property type="entry name" value="MFS_trans_sf"/>
</dbReference>
<feature type="transmembrane region" description="Helical" evidence="9">
    <location>
        <begin position="356"/>
        <end position="374"/>
    </location>
</feature>
<dbReference type="GO" id="GO:0005351">
    <property type="term" value="F:carbohydrate:proton symporter activity"/>
    <property type="evidence" value="ECO:0007669"/>
    <property type="project" value="TreeGrafter"/>
</dbReference>
<dbReference type="AlphaFoldDB" id="A0A9W8QUE0"/>
<evidence type="ECO:0000313" key="12">
    <source>
        <dbReference type="Proteomes" id="UP001152087"/>
    </source>
</evidence>
<keyword evidence="4 9" id="KW-0812">Transmembrane</keyword>
<dbReference type="PANTHER" id="PTHR48022">
    <property type="entry name" value="PLASTIDIC GLUCOSE TRANSPORTER 4"/>
    <property type="match status" value="1"/>
</dbReference>
<dbReference type="NCBIfam" id="TIGR00879">
    <property type="entry name" value="SP"/>
    <property type="match status" value="1"/>
</dbReference>
<dbReference type="PROSITE" id="PS00217">
    <property type="entry name" value="SUGAR_TRANSPORT_2"/>
    <property type="match status" value="1"/>
</dbReference>
<evidence type="ECO:0000259" key="10">
    <source>
        <dbReference type="PROSITE" id="PS50850"/>
    </source>
</evidence>
<comment type="subcellular location">
    <subcellularLocation>
        <location evidence="1">Membrane</location>
        <topology evidence="1">Multi-pass membrane protein</topology>
    </subcellularLocation>
</comment>
<evidence type="ECO:0000256" key="7">
    <source>
        <dbReference type="RuleBase" id="RU003346"/>
    </source>
</evidence>
<feature type="transmembrane region" description="Helical" evidence="9">
    <location>
        <begin position="230"/>
        <end position="247"/>
    </location>
</feature>
<dbReference type="InterPro" id="IPR005828">
    <property type="entry name" value="MFS_sugar_transport-like"/>
</dbReference>
<feature type="region of interest" description="Disordered" evidence="8">
    <location>
        <begin position="1"/>
        <end position="36"/>
    </location>
</feature>
<gene>
    <name evidence="11" type="ORF">NW755_014309</name>
</gene>
<feature type="transmembrane region" description="Helical" evidence="9">
    <location>
        <begin position="196"/>
        <end position="218"/>
    </location>
</feature>
<dbReference type="InterPro" id="IPR003663">
    <property type="entry name" value="Sugar/inositol_transpt"/>
</dbReference>
<feature type="transmembrane region" description="Helical" evidence="9">
    <location>
        <begin position="476"/>
        <end position="498"/>
    </location>
</feature>
<dbReference type="Proteomes" id="UP001152087">
    <property type="component" value="Unassembled WGS sequence"/>
</dbReference>
<dbReference type="GO" id="GO:0016020">
    <property type="term" value="C:membrane"/>
    <property type="evidence" value="ECO:0007669"/>
    <property type="project" value="UniProtKB-SubCell"/>
</dbReference>
<evidence type="ECO:0000256" key="9">
    <source>
        <dbReference type="SAM" id="Phobius"/>
    </source>
</evidence>
<dbReference type="Gene3D" id="1.20.1250.20">
    <property type="entry name" value="MFS general substrate transporter like domains"/>
    <property type="match status" value="1"/>
</dbReference>
<dbReference type="PROSITE" id="PS00216">
    <property type="entry name" value="SUGAR_TRANSPORT_1"/>
    <property type="match status" value="1"/>
</dbReference>
<feature type="transmembrane region" description="Helical" evidence="9">
    <location>
        <begin position="412"/>
        <end position="434"/>
    </location>
</feature>